<evidence type="ECO:0000313" key="2">
    <source>
        <dbReference type="Proteomes" id="UP001196413"/>
    </source>
</evidence>
<accession>A0AAD5N5F1</accession>
<dbReference type="AlphaFoldDB" id="A0AAD5N5F1"/>
<sequence>MMFNVYVKQGGRWLDIPEDLLCIYELNLNDNIDDVEKLQQQLLFKDQAELRMFLVVMCRSRAHMAKWKEVFLHSTRGDWFDFALMANQALHSRAAHESWPVPYMRALGGLKHLLAVIKG</sequence>
<evidence type="ECO:0000313" key="1">
    <source>
        <dbReference type="EMBL" id="KAJ1362152.1"/>
    </source>
</evidence>
<dbReference type="EMBL" id="JAHQIW010004383">
    <property type="protein sequence ID" value="KAJ1362152.1"/>
    <property type="molecule type" value="Genomic_DNA"/>
</dbReference>
<reference evidence="1" key="1">
    <citation type="submission" date="2021-06" db="EMBL/GenBank/DDBJ databases">
        <title>Parelaphostrongylus tenuis whole genome reference sequence.</title>
        <authorList>
            <person name="Garwood T.J."/>
            <person name="Larsen P.A."/>
            <person name="Fountain-Jones N.M."/>
            <person name="Garbe J.R."/>
            <person name="Macchietto M.G."/>
            <person name="Kania S.A."/>
            <person name="Gerhold R.W."/>
            <person name="Richards J.E."/>
            <person name="Wolf T.M."/>
        </authorList>
    </citation>
    <scope>NUCLEOTIDE SEQUENCE</scope>
    <source>
        <strain evidence="1">MNPRO001-30</strain>
        <tissue evidence="1">Meninges</tissue>
    </source>
</reference>
<comment type="caution">
    <text evidence="1">The sequence shown here is derived from an EMBL/GenBank/DDBJ whole genome shotgun (WGS) entry which is preliminary data.</text>
</comment>
<dbReference type="Proteomes" id="UP001196413">
    <property type="component" value="Unassembled WGS sequence"/>
</dbReference>
<name>A0AAD5N5F1_PARTN</name>
<keyword evidence="2" id="KW-1185">Reference proteome</keyword>
<protein>
    <submittedName>
        <fullName evidence="1">Uncharacterized protein</fullName>
    </submittedName>
</protein>
<organism evidence="1 2">
    <name type="scientific">Parelaphostrongylus tenuis</name>
    <name type="common">Meningeal worm</name>
    <dbReference type="NCBI Taxonomy" id="148309"/>
    <lineage>
        <taxon>Eukaryota</taxon>
        <taxon>Metazoa</taxon>
        <taxon>Ecdysozoa</taxon>
        <taxon>Nematoda</taxon>
        <taxon>Chromadorea</taxon>
        <taxon>Rhabditida</taxon>
        <taxon>Rhabditina</taxon>
        <taxon>Rhabditomorpha</taxon>
        <taxon>Strongyloidea</taxon>
        <taxon>Metastrongylidae</taxon>
        <taxon>Parelaphostrongylus</taxon>
    </lineage>
</organism>
<gene>
    <name evidence="1" type="ORF">KIN20_021585</name>
</gene>
<proteinExistence type="predicted"/>